<keyword evidence="3" id="KW-1185">Reference proteome</keyword>
<comment type="caution">
    <text evidence="2">The sequence shown here is derived from an EMBL/GenBank/DDBJ whole genome shotgun (WGS) entry which is preliminary data.</text>
</comment>
<dbReference type="AlphaFoldDB" id="A0AAV0XXK2"/>
<dbReference type="EMBL" id="CARXXK010001085">
    <property type="protein sequence ID" value="CAI6372901.1"/>
    <property type="molecule type" value="Genomic_DNA"/>
</dbReference>
<organism evidence="2 3">
    <name type="scientific">Macrosiphum euphorbiae</name>
    <name type="common">potato aphid</name>
    <dbReference type="NCBI Taxonomy" id="13131"/>
    <lineage>
        <taxon>Eukaryota</taxon>
        <taxon>Metazoa</taxon>
        <taxon>Ecdysozoa</taxon>
        <taxon>Arthropoda</taxon>
        <taxon>Hexapoda</taxon>
        <taxon>Insecta</taxon>
        <taxon>Pterygota</taxon>
        <taxon>Neoptera</taxon>
        <taxon>Paraneoptera</taxon>
        <taxon>Hemiptera</taxon>
        <taxon>Sternorrhyncha</taxon>
        <taxon>Aphidomorpha</taxon>
        <taxon>Aphidoidea</taxon>
        <taxon>Aphididae</taxon>
        <taxon>Macrosiphini</taxon>
        <taxon>Macrosiphum</taxon>
    </lineage>
</organism>
<evidence type="ECO:0000313" key="3">
    <source>
        <dbReference type="Proteomes" id="UP001160148"/>
    </source>
</evidence>
<accession>A0AAV0XXK2</accession>
<dbReference type="Proteomes" id="UP001160148">
    <property type="component" value="Unassembled WGS sequence"/>
</dbReference>
<evidence type="ECO:0000256" key="1">
    <source>
        <dbReference type="SAM" id="MobiDB-lite"/>
    </source>
</evidence>
<protein>
    <submittedName>
        <fullName evidence="2">Uncharacterized protein</fullName>
    </submittedName>
</protein>
<reference evidence="2 3" key="1">
    <citation type="submission" date="2023-01" db="EMBL/GenBank/DDBJ databases">
        <authorList>
            <person name="Whitehead M."/>
        </authorList>
    </citation>
    <scope>NUCLEOTIDE SEQUENCE [LARGE SCALE GENOMIC DNA]</scope>
</reference>
<sequence length="103" mass="11317">MSYALGKVIGRPATTSDGSRQRERGNAVRNGAARQLADKRSADRLFFIVRCRINTLFAVVAVRIPDVWRPSTPSLRRSAEVGGSRAREFSAVLRAQPHNPGTL</sequence>
<evidence type="ECO:0000313" key="2">
    <source>
        <dbReference type="EMBL" id="CAI6372901.1"/>
    </source>
</evidence>
<name>A0AAV0XXK2_9HEMI</name>
<feature type="region of interest" description="Disordered" evidence="1">
    <location>
        <begin position="73"/>
        <end position="103"/>
    </location>
</feature>
<feature type="region of interest" description="Disordered" evidence="1">
    <location>
        <begin position="1"/>
        <end position="34"/>
    </location>
</feature>
<gene>
    <name evidence="2" type="ORF">MEUPH1_LOCUS26714</name>
</gene>
<proteinExistence type="predicted"/>